<reference evidence="10" key="2">
    <citation type="submission" date="2020-11" db="EMBL/GenBank/DDBJ databases">
        <authorList>
            <person name="McCartney M.A."/>
            <person name="Auch B."/>
            <person name="Kono T."/>
            <person name="Mallez S."/>
            <person name="Becker A."/>
            <person name="Gohl D.M."/>
            <person name="Silverstein K.A.T."/>
            <person name="Koren S."/>
            <person name="Bechman K.B."/>
            <person name="Herman A."/>
            <person name="Abrahante J.E."/>
            <person name="Garbe J."/>
        </authorList>
    </citation>
    <scope>NUCLEOTIDE SEQUENCE</scope>
    <source>
        <strain evidence="10">Duluth1</strain>
        <tissue evidence="10">Whole animal</tissue>
    </source>
</reference>
<dbReference type="PANTHER" id="PTHR13678:SF2">
    <property type="entry name" value="VACUOLAR PROTEIN SORTING-ASSOCIATED PROTEIN 37A"/>
    <property type="match status" value="1"/>
</dbReference>
<dbReference type="GO" id="GO:0006612">
    <property type="term" value="P:protein targeting to membrane"/>
    <property type="evidence" value="ECO:0007669"/>
    <property type="project" value="TreeGrafter"/>
</dbReference>
<dbReference type="OrthoDB" id="10260857at2759"/>
<feature type="domain" description="VPS37 C-terminal" evidence="9">
    <location>
        <begin position="276"/>
        <end position="359"/>
    </location>
</feature>
<name>A0A9D4K799_DREPO</name>
<dbReference type="AlphaFoldDB" id="A0A9D4K799"/>
<organism evidence="10 11">
    <name type="scientific">Dreissena polymorpha</name>
    <name type="common">Zebra mussel</name>
    <name type="synonym">Mytilus polymorpha</name>
    <dbReference type="NCBI Taxonomy" id="45954"/>
    <lineage>
        <taxon>Eukaryota</taxon>
        <taxon>Metazoa</taxon>
        <taxon>Spiralia</taxon>
        <taxon>Lophotrochozoa</taxon>
        <taxon>Mollusca</taxon>
        <taxon>Bivalvia</taxon>
        <taxon>Autobranchia</taxon>
        <taxon>Heteroconchia</taxon>
        <taxon>Euheterodonta</taxon>
        <taxon>Imparidentia</taxon>
        <taxon>Neoheterodontei</taxon>
        <taxon>Myida</taxon>
        <taxon>Dreissenoidea</taxon>
        <taxon>Dreissenidae</taxon>
        <taxon>Dreissena</taxon>
    </lineage>
</organism>
<keyword evidence="8" id="KW-0175">Coiled coil</keyword>
<evidence type="ECO:0000256" key="2">
    <source>
        <dbReference type="ARBA" id="ARBA00007617"/>
    </source>
</evidence>
<dbReference type="GO" id="GO:0006623">
    <property type="term" value="P:protein targeting to vacuole"/>
    <property type="evidence" value="ECO:0007669"/>
    <property type="project" value="TreeGrafter"/>
</dbReference>
<dbReference type="PROSITE" id="PS51314">
    <property type="entry name" value="VPS37_C"/>
    <property type="match status" value="1"/>
</dbReference>
<dbReference type="Gene3D" id="3.10.110.10">
    <property type="entry name" value="Ubiquitin Conjugating Enzyme"/>
    <property type="match status" value="1"/>
</dbReference>
<evidence type="ECO:0000256" key="7">
    <source>
        <dbReference type="PROSITE-ProRule" id="PRU00646"/>
    </source>
</evidence>
<dbReference type="CDD" id="cd11685">
    <property type="entry name" value="UEV_TSG101-like"/>
    <property type="match status" value="1"/>
</dbReference>
<evidence type="ECO:0000256" key="4">
    <source>
        <dbReference type="ARBA" id="ARBA00022753"/>
    </source>
</evidence>
<evidence type="ECO:0000256" key="8">
    <source>
        <dbReference type="SAM" id="Coils"/>
    </source>
</evidence>
<accession>A0A9D4K799</accession>
<feature type="coiled-coil region" evidence="8">
    <location>
        <begin position="258"/>
        <end position="285"/>
    </location>
</feature>
<evidence type="ECO:0000256" key="3">
    <source>
        <dbReference type="ARBA" id="ARBA00022448"/>
    </source>
</evidence>
<evidence type="ECO:0000256" key="6">
    <source>
        <dbReference type="ARBA" id="ARBA00025010"/>
    </source>
</evidence>
<comment type="function">
    <text evidence="6">Component of the ESCRT-I complex, a regulator of vesicular trafficking process. Required for the sorting of endocytic ubiquitinated cargos into multivesicular bodies. May be involved in cell growth and differentiation.</text>
</comment>
<dbReference type="GO" id="GO:0031902">
    <property type="term" value="C:late endosome membrane"/>
    <property type="evidence" value="ECO:0007669"/>
    <property type="project" value="UniProtKB-SubCell"/>
</dbReference>
<dbReference type="InterPro" id="IPR037202">
    <property type="entry name" value="ESCRT_assembly_dom"/>
</dbReference>
<sequence length="359" mass="40816">MPWFGQGGKKGKSGNTELQLQRSKQIEALRRGNLGVVETLRDAEYRITIQIGTNNVTLIIKLPPQFPQDRPCVEVSPPVRHPWVDTNSVVVNCPSINGFSVHSSLLSAVQSVMEEFTKNPPVLVGSTAYQSTSRGYPSLYPTNNIFSNLYPPMTTYSGLSSTTSDTVNSQSDHTTSLSCTDTDHPLLQDFSQLNIAETFPDLKNKSNHDLLELMNEEDLVLDLIHGLPEVTQVVERRDEMARRCTQLAKENLAMKPVIEDLKSQLQEKYLELTRVQSEFESHQEEQVRLLEQFDPSVIHNNLKVAILEAEEESDSVYHDFVERRIDIETFTAMFVEKRTLYHSRRAKEDKMSHLLHKGF</sequence>
<evidence type="ECO:0000259" key="9">
    <source>
        <dbReference type="PROSITE" id="PS51314"/>
    </source>
</evidence>
<dbReference type="InterPro" id="IPR029012">
    <property type="entry name" value="Helix_hairpin_bin_sf"/>
</dbReference>
<keyword evidence="4" id="KW-0967">Endosome</keyword>
<keyword evidence="11" id="KW-1185">Reference proteome</keyword>
<evidence type="ECO:0000256" key="5">
    <source>
        <dbReference type="ARBA" id="ARBA00022927"/>
    </source>
</evidence>
<evidence type="ECO:0000313" key="10">
    <source>
        <dbReference type="EMBL" id="KAH3834383.1"/>
    </source>
</evidence>
<dbReference type="GO" id="GO:0000813">
    <property type="term" value="C:ESCRT I complex"/>
    <property type="evidence" value="ECO:0007669"/>
    <property type="project" value="TreeGrafter"/>
</dbReference>
<dbReference type="SUPFAM" id="SSF140111">
    <property type="entry name" value="Endosomal sorting complex assembly domain"/>
    <property type="match status" value="1"/>
</dbReference>
<dbReference type="Gene3D" id="1.10.287.660">
    <property type="entry name" value="Helix hairpin bin"/>
    <property type="match status" value="1"/>
</dbReference>
<comment type="caution">
    <text evidence="10">The sequence shown here is derived from an EMBL/GenBank/DDBJ whole genome shotgun (WGS) entry which is preliminary data.</text>
</comment>
<evidence type="ECO:0000256" key="1">
    <source>
        <dbReference type="ARBA" id="ARBA00004633"/>
    </source>
</evidence>
<dbReference type="InterPro" id="IPR009851">
    <property type="entry name" value="Mod_r"/>
</dbReference>
<keyword evidence="5 7" id="KW-0653">Protein transport</keyword>
<protein>
    <recommendedName>
        <fullName evidence="9">VPS37 C-terminal domain-containing protein</fullName>
    </recommendedName>
</protein>
<dbReference type="GO" id="GO:0043162">
    <property type="term" value="P:ubiquitin-dependent protein catabolic process via the multivesicular body sorting pathway"/>
    <property type="evidence" value="ECO:0007669"/>
    <property type="project" value="TreeGrafter"/>
</dbReference>
<comment type="similarity">
    <text evidence="2">Belongs to the VPS37 family.</text>
</comment>
<gene>
    <name evidence="10" type="ORF">DPMN_107706</name>
</gene>
<dbReference type="Proteomes" id="UP000828390">
    <property type="component" value="Unassembled WGS sequence"/>
</dbReference>
<dbReference type="PANTHER" id="PTHR13678">
    <property type="entry name" value="VACUOLAR PROTEIN SORTING-ASSOCIATED PROTEIN 37"/>
    <property type="match status" value="1"/>
</dbReference>
<keyword evidence="3 7" id="KW-0813">Transport</keyword>
<dbReference type="SUPFAM" id="SSF54495">
    <property type="entry name" value="UBC-like"/>
    <property type="match status" value="1"/>
</dbReference>
<dbReference type="InterPro" id="IPR016135">
    <property type="entry name" value="UBQ-conjugating_enzyme/RWD"/>
</dbReference>
<proteinExistence type="inferred from homology"/>
<dbReference type="EMBL" id="JAIWYP010000004">
    <property type="protein sequence ID" value="KAH3834383.1"/>
    <property type="molecule type" value="Genomic_DNA"/>
</dbReference>
<dbReference type="Pfam" id="PF07200">
    <property type="entry name" value="Mod_r"/>
    <property type="match status" value="1"/>
</dbReference>
<evidence type="ECO:0000313" key="11">
    <source>
        <dbReference type="Proteomes" id="UP000828390"/>
    </source>
</evidence>
<reference evidence="10" key="1">
    <citation type="journal article" date="2019" name="bioRxiv">
        <title>The Genome of the Zebra Mussel, Dreissena polymorpha: A Resource for Invasive Species Research.</title>
        <authorList>
            <person name="McCartney M.A."/>
            <person name="Auch B."/>
            <person name="Kono T."/>
            <person name="Mallez S."/>
            <person name="Zhang Y."/>
            <person name="Obille A."/>
            <person name="Becker A."/>
            <person name="Abrahante J.E."/>
            <person name="Garbe J."/>
            <person name="Badalamenti J.P."/>
            <person name="Herman A."/>
            <person name="Mangelson H."/>
            <person name="Liachko I."/>
            <person name="Sullivan S."/>
            <person name="Sone E.D."/>
            <person name="Koren S."/>
            <person name="Silverstein K.A.T."/>
            <person name="Beckman K.B."/>
            <person name="Gohl D.M."/>
        </authorList>
    </citation>
    <scope>NUCLEOTIDE SEQUENCE</scope>
    <source>
        <strain evidence="10">Duluth1</strain>
        <tissue evidence="10">Whole animal</tissue>
    </source>
</reference>
<comment type="subcellular location">
    <subcellularLocation>
        <location evidence="1">Late endosome membrane</location>
        <topology evidence="1">Peripheral membrane protein</topology>
    </subcellularLocation>
</comment>